<dbReference type="SUPFAM" id="SSF46785">
    <property type="entry name" value="Winged helix' DNA-binding domain"/>
    <property type="match status" value="1"/>
</dbReference>
<dbReference type="AlphaFoldDB" id="A0A419VZ20"/>
<evidence type="ECO:0000313" key="3">
    <source>
        <dbReference type="EMBL" id="RKD88485.1"/>
    </source>
</evidence>
<dbReference type="PANTHER" id="PTHR33238:SF7">
    <property type="entry name" value="IRON-DEPENDENT TRANSCRIPTIONAL REGULATOR"/>
    <property type="match status" value="1"/>
</dbReference>
<dbReference type="InterPro" id="IPR001367">
    <property type="entry name" value="Fe_dep_repressor"/>
</dbReference>
<dbReference type="SUPFAM" id="SSF50037">
    <property type="entry name" value="C-terminal domain of transcriptional repressors"/>
    <property type="match status" value="2"/>
</dbReference>
<organism evidence="3 4">
    <name type="scientific">Mangrovibacterium diazotrophicum</name>
    <dbReference type="NCBI Taxonomy" id="1261403"/>
    <lineage>
        <taxon>Bacteria</taxon>
        <taxon>Pseudomonadati</taxon>
        <taxon>Bacteroidota</taxon>
        <taxon>Bacteroidia</taxon>
        <taxon>Marinilabiliales</taxon>
        <taxon>Prolixibacteraceae</taxon>
        <taxon>Mangrovibacterium</taxon>
    </lineage>
</organism>
<dbReference type="Pfam" id="PF04023">
    <property type="entry name" value="FeoA"/>
    <property type="match status" value="2"/>
</dbReference>
<evidence type="ECO:0000256" key="1">
    <source>
        <dbReference type="ARBA" id="ARBA00023004"/>
    </source>
</evidence>
<dbReference type="PANTHER" id="PTHR33238">
    <property type="entry name" value="IRON (METAL) DEPENDENT REPRESSOR, DTXR FAMILY"/>
    <property type="match status" value="1"/>
</dbReference>
<reference evidence="3 4" key="1">
    <citation type="submission" date="2018-09" db="EMBL/GenBank/DDBJ databases">
        <title>Genomic Encyclopedia of Archaeal and Bacterial Type Strains, Phase II (KMG-II): from individual species to whole genera.</title>
        <authorList>
            <person name="Goeker M."/>
        </authorList>
    </citation>
    <scope>NUCLEOTIDE SEQUENCE [LARGE SCALE GENOMIC DNA]</scope>
    <source>
        <strain evidence="3 4">DSM 27148</strain>
    </source>
</reference>
<keyword evidence="4" id="KW-1185">Reference proteome</keyword>
<dbReference type="Gene3D" id="2.30.30.90">
    <property type="match status" value="2"/>
</dbReference>
<dbReference type="SMART" id="SM00529">
    <property type="entry name" value="HTH_DTXR"/>
    <property type="match status" value="1"/>
</dbReference>
<dbReference type="InterPro" id="IPR007167">
    <property type="entry name" value="Fe-transptr_FeoA-like"/>
</dbReference>
<dbReference type="InterPro" id="IPR050536">
    <property type="entry name" value="DtxR_MntR_Metal-Reg"/>
</dbReference>
<dbReference type="SUPFAM" id="SSF47979">
    <property type="entry name" value="Iron-dependent repressor protein, dimerization domain"/>
    <property type="match status" value="1"/>
</dbReference>
<dbReference type="GO" id="GO:0046983">
    <property type="term" value="F:protein dimerization activity"/>
    <property type="evidence" value="ECO:0007669"/>
    <property type="project" value="InterPro"/>
</dbReference>
<dbReference type="InterPro" id="IPR038157">
    <property type="entry name" value="FeoA_core_dom"/>
</dbReference>
<dbReference type="InterPro" id="IPR036388">
    <property type="entry name" value="WH-like_DNA-bd_sf"/>
</dbReference>
<sequence length="336" mass="37400">MILIALALIGLLAWIFWPKKGLIAFISKRKLNDERVLLEDALKYLFECEYRKSSCEMNSLAGALNISGDRVSKLIQHLQGMGLINLNDNLISLTDSGRSYSLRVIRVHRIWERYLADETGTAQPDWHEKACEIEHFVTDADTEKIAAQMGNPVFDPHGDPIPTAEGELPESKGKSLSTLQEGEIGRIIHIEDEPRSIYEQLVVLGLYPGMQVYVTDVTADKITFAADGDECTLTPLFATHITVEPLSSKTRVTQKQDILSELKVGEKAEVIGISPNCRGQQRRRLMDMGIVPGSLITAQMISASGDPIGYRVMGTTVGIRRQQADLIFINKNINHE</sequence>
<dbReference type="InterPro" id="IPR036390">
    <property type="entry name" value="WH_DNA-bd_sf"/>
</dbReference>
<dbReference type="InterPro" id="IPR008988">
    <property type="entry name" value="Transcriptional_repressor_C"/>
</dbReference>
<feature type="domain" description="Ferrous iron transporter FeoA-like" evidence="2">
    <location>
        <begin position="258"/>
        <end position="331"/>
    </location>
</feature>
<dbReference type="Proteomes" id="UP000283387">
    <property type="component" value="Unassembled WGS sequence"/>
</dbReference>
<name>A0A419VZ20_9BACT</name>
<dbReference type="GO" id="GO:0003700">
    <property type="term" value="F:DNA-binding transcription factor activity"/>
    <property type="evidence" value="ECO:0007669"/>
    <property type="project" value="InterPro"/>
</dbReference>
<comment type="caution">
    <text evidence="3">The sequence shown here is derived from an EMBL/GenBank/DDBJ whole genome shotgun (WGS) entry which is preliminary data.</text>
</comment>
<feature type="domain" description="Ferrous iron transporter FeoA-like" evidence="2">
    <location>
        <begin position="174"/>
        <end position="245"/>
    </location>
</feature>
<dbReference type="InterPro" id="IPR022689">
    <property type="entry name" value="Iron_dep_repressor"/>
</dbReference>
<dbReference type="SMART" id="SM00899">
    <property type="entry name" value="FeoA"/>
    <property type="match status" value="2"/>
</dbReference>
<gene>
    <name evidence="3" type="ORF">BC643_3634</name>
</gene>
<evidence type="ECO:0000313" key="4">
    <source>
        <dbReference type="Proteomes" id="UP000283387"/>
    </source>
</evidence>
<dbReference type="GO" id="GO:0046914">
    <property type="term" value="F:transition metal ion binding"/>
    <property type="evidence" value="ECO:0007669"/>
    <property type="project" value="InterPro"/>
</dbReference>
<keyword evidence="1" id="KW-0408">Iron</keyword>
<proteinExistence type="predicted"/>
<dbReference type="EMBL" id="RAPN01000002">
    <property type="protein sequence ID" value="RKD88485.1"/>
    <property type="molecule type" value="Genomic_DNA"/>
</dbReference>
<dbReference type="Pfam" id="PF02742">
    <property type="entry name" value="Fe_dep_repr_C"/>
    <property type="match status" value="1"/>
</dbReference>
<dbReference type="Gene3D" id="1.10.10.10">
    <property type="entry name" value="Winged helix-like DNA-binding domain superfamily/Winged helix DNA-binding domain"/>
    <property type="match status" value="1"/>
</dbReference>
<evidence type="ECO:0000259" key="2">
    <source>
        <dbReference type="SMART" id="SM00899"/>
    </source>
</evidence>
<protein>
    <submittedName>
        <fullName evidence="3">DtxR family Mn-dependent transcriptional regulator</fullName>
    </submittedName>
</protein>
<dbReference type="InterPro" id="IPR036421">
    <property type="entry name" value="Fe_dep_repressor_sf"/>
</dbReference>
<accession>A0A419VZ20</accession>